<protein>
    <submittedName>
        <fullName evidence="1">Uncharacterized protein</fullName>
    </submittedName>
</protein>
<accession>X1H704</accession>
<dbReference type="EMBL" id="BARU01008424">
    <property type="protein sequence ID" value="GAH41083.1"/>
    <property type="molecule type" value="Genomic_DNA"/>
</dbReference>
<name>X1H704_9ZZZZ</name>
<evidence type="ECO:0000313" key="1">
    <source>
        <dbReference type="EMBL" id="GAH41083.1"/>
    </source>
</evidence>
<reference evidence="1" key="1">
    <citation type="journal article" date="2014" name="Front. Microbiol.">
        <title>High frequency of phylogenetically diverse reductive dehalogenase-homologous genes in deep subseafloor sedimentary metagenomes.</title>
        <authorList>
            <person name="Kawai M."/>
            <person name="Futagami T."/>
            <person name="Toyoda A."/>
            <person name="Takaki Y."/>
            <person name="Nishi S."/>
            <person name="Hori S."/>
            <person name="Arai W."/>
            <person name="Tsubouchi T."/>
            <person name="Morono Y."/>
            <person name="Uchiyama I."/>
            <person name="Ito T."/>
            <person name="Fujiyama A."/>
            <person name="Inagaki F."/>
            <person name="Takami H."/>
        </authorList>
    </citation>
    <scope>NUCLEOTIDE SEQUENCE</scope>
    <source>
        <strain evidence="1">Expedition CK06-06</strain>
    </source>
</reference>
<gene>
    <name evidence="1" type="ORF">S03H2_16488</name>
</gene>
<feature type="non-terminal residue" evidence="1">
    <location>
        <position position="87"/>
    </location>
</feature>
<sequence>MDQHQQSPGYSLKWAWSIVSDFNRKYARATDAVKRIYQFSDENVAQWVANHQDRWQNYKKIVKQLHRWDQTQADLAQEPIDMERSVA</sequence>
<dbReference type="AlphaFoldDB" id="X1H704"/>
<organism evidence="1">
    <name type="scientific">marine sediment metagenome</name>
    <dbReference type="NCBI Taxonomy" id="412755"/>
    <lineage>
        <taxon>unclassified sequences</taxon>
        <taxon>metagenomes</taxon>
        <taxon>ecological metagenomes</taxon>
    </lineage>
</organism>
<proteinExistence type="predicted"/>
<comment type="caution">
    <text evidence="1">The sequence shown here is derived from an EMBL/GenBank/DDBJ whole genome shotgun (WGS) entry which is preliminary data.</text>
</comment>